<dbReference type="AlphaFoldDB" id="A0AAD5BE38"/>
<protein>
    <submittedName>
        <fullName evidence="4">CAF16</fullName>
    </submittedName>
</protein>
<name>A0AAD5BE38_9ASCO</name>
<dbReference type="PANTHER" id="PTHR43158">
    <property type="entry name" value="SKFA PEPTIDE EXPORT ATP-BINDING PROTEIN SKFE"/>
    <property type="match status" value="1"/>
</dbReference>
<dbReference type="Proteomes" id="UP001204833">
    <property type="component" value="Unassembled WGS sequence"/>
</dbReference>
<dbReference type="InterPro" id="IPR027417">
    <property type="entry name" value="P-loop_NTPase"/>
</dbReference>
<dbReference type="RefSeq" id="XP_051608587.1">
    <property type="nucleotide sequence ID" value="XM_051752107.1"/>
</dbReference>
<dbReference type="Gene3D" id="3.40.50.300">
    <property type="entry name" value="P-loop containing nucleotide triphosphate hydrolases"/>
    <property type="match status" value="1"/>
</dbReference>
<evidence type="ECO:0000256" key="1">
    <source>
        <dbReference type="ARBA" id="ARBA00022741"/>
    </source>
</evidence>
<feature type="domain" description="ABC transporter" evidence="3">
    <location>
        <begin position="14"/>
        <end position="276"/>
    </location>
</feature>
<sequence>MTLENHKNDKSLAIEVNDLTYAFPRGNQTSNSSGTSNKIGLQDINLQIPWGTTNLIIGPNGAGKSTLLRILAGKTLIKKGKLKIGGFDPFAFSTTGGGGGGKGTSGNGGPQRHYNADINNYITYLGTEWITNSVIKRDIPVNLLLSSIGGEIYAERRNLLIDILDIDPTWSMINLSDGERRRVQIAMGLIKPWKLLLLDEVTIDLDVVVRSKLLNYLKSECLQRNCTVVYATHIFDGLGNEWCDRLLHIDSGLLLNDIDMSQVEFKSEADKDVDIRDDKIVVTKSNTLHPLALHWLTVDLQRRGSRQEEKEKILKRHNDWINSRDGSYFDASDDKMKQYFKNTRSER</sequence>
<evidence type="ECO:0000313" key="5">
    <source>
        <dbReference type="Proteomes" id="UP001204833"/>
    </source>
</evidence>
<dbReference type="InterPro" id="IPR003593">
    <property type="entry name" value="AAA+_ATPase"/>
</dbReference>
<dbReference type="PROSITE" id="PS50893">
    <property type="entry name" value="ABC_TRANSPORTER_2"/>
    <property type="match status" value="1"/>
</dbReference>
<organism evidence="4 5">
    <name type="scientific">Candida theae</name>
    <dbReference type="NCBI Taxonomy" id="1198502"/>
    <lineage>
        <taxon>Eukaryota</taxon>
        <taxon>Fungi</taxon>
        <taxon>Dikarya</taxon>
        <taxon>Ascomycota</taxon>
        <taxon>Saccharomycotina</taxon>
        <taxon>Pichiomycetes</taxon>
        <taxon>Debaryomycetaceae</taxon>
        <taxon>Candida/Lodderomyces clade</taxon>
        <taxon>Candida</taxon>
    </lineage>
</organism>
<dbReference type="Pfam" id="PF00005">
    <property type="entry name" value="ABC_tran"/>
    <property type="match status" value="1"/>
</dbReference>
<comment type="caution">
    <text evidence="4">The sequence shown here is derived from an EMBL/GenBank/DDBJ whole genome shotgun (WGS) entry which is preliminary data.</text>
</comment>
<dbReference type="SUPFAM" id="SSF52540">
    <property type="entry name" value="P-loop containing nucleoside triphosphate hydrolases"/>
    <property type="match status" value="1"/>
</dbReference>
<evidence type="ECO:0000256" key="2">
    <source>
        <dbReference type="ARBA" id="ARBA00022840"/>
    </source>
</evidence>
<keyword evidence="2" id="KW-0067">ATP-binding</keyword>
<dbReference type="GO" id="GO:0016887">
    <property type="term" value="F:ATP hydrolysis activity"/>
    <property type="evidence" value="ECO:0007669"/>
    <property type="project" value="InterPro"/>
</dbReference>
<dbReference type="CDD" id="cd00267">
    <property type="entry name" value="ABC_ATPase"/>
    <property type="match status" value="1"/>
</dbReference>
<evidence type="ECO:0000313" key="4">
    <source>
        <dbReference type="EMBL" id="KAI5957952.1"/>
    </source>
</evidence>
<gene>
    <name evidence="4" type="ORF">KGF57_002760</name>
</gene>
<proteinExistence type="predicted"/>
<evidence type="ECO:0000259" key="3">
    <source>
        <dbReference type="PROSITE" id="PS50893"/>
    </source>
</evidence>
<dbReference type="SMART" id="SM00382">
    <property type="entry name" value="AAA"/>
    <property type="match status" value="1"/>
</dbReference>
<dbReference type="PANTHER" id="PTHR43158:SF2">
    <property type="entry name" value="SKFA PEPTIDE EXPORT ATP-BINDING PROTEIN SKFE"/>
    <property type="match status" value="1"/>
</dbReference>
<dbReference type="InterPro" id="IPR003439">
    <property type="entry name" value="ABC_transporter-like_ATP-bd"/>
</dbReference>
<keyword evidence="5" id="KW-1185">Reference proteome</keyword>
<dbReference type="EMBL" id="JAIHNG010000119">
    <property type="protein sequence ID" value="KAI5957952.1"/>
    <property type="molecule type" value="Genomic_DNA"/>
</dbReference>
<reference evidence="4 5" key="1">
    <citation type="journal article" date="2022" name="DNA Res.">
        <title>Genome analysis of five recently described species of the CUG-Ser clade uncovers Candida theae as a new hybrid lineage with pathogenic potential in the Candida parapsilosis species complex.</title>
        <authorList>
            <person name="Mixao V."/>
            <person name="Del Olmo V."/>
            <person name="Hegedusova E."/>
            <person name="Saus E."/>
            <person name="Pryszcz L."/>
            <person name="Cillingova A."/>
            <person name="Nosek J."/>
            <person name="Gabaldon T."/>
        </authorList>
    </citation>
    <scope>NUCLEOTIDE SEQUENCE [LARGE SCALE GENOMIC DNA]</scope>
    <source>
        <strain evidence="4 5">CBS 12239</strain>
    </source>
</reference>
<accession>A0AAD5BE38</accession>
<dbReference type="GeneID" id="76150819"/>
<keyword evidence="1" id="KW-0547">Nucleotide-binding</keyword>
<dbReference type="GO" id="GO:0005524">
    <property type="term" value="F:ATP binding"/>
    <property type="evidence" value="ECO:0007669"/>
    <property type="project" value="UniProtKB-KW"/>
</dbReference>